<feature type="non-terminal residue" evidence="1">
    <location>
        <position position="1"/>
    </location>
</feature>
<organism evidence="1 2">
    <name type="scientific">Terrisporobacter muris</name>
    <dbReference type="NCBI Taxonomy" id="2963284"/>
    <lineage>
        <taxon>Bacteria</taxon>
        <taxon>Bacillati</taxon>
        <taxon>Bacillota</taxon>
        <taxon>Clostridia</taxon>
        <taxon>Peptostreptococcales</taxon>
        <taxon>Peptostreptococcaceae</taxon>
        <taxon>Terrisporobacter</taxon>
    </lineage>
</organism>
<dbReference type="RefSeq" id="WP_257560062.1">
    <property type="nucleotide sequence ID" value="NZ_JANKBY010000019.1"/>
</dbReference>
<keyword evidence="2" id="KW-1185">Reference proteome</keyword>
<dbReference type="InterPro" id="IPR016024">
    <property type="entry name" value="ARM-type_fold"/>
</dbReference>
<dbReference type="InterPro" id="IPR011989">
    <property type="entry name" value="ARM-like"/>
</dbReference>
<sequence>SKEELVEFIKEANLINLVFNKKQNDEFEKAYNIYLIGELSIQNCYSYLTNNIDTNSVYIQINILKTLSKLGNKVYFIKALKEIIGSHSLIHEKVLIDVLYTFYKKDKSLNIELKKELDNGNIELIKVIITHFINTRYDEPQYSIYHLLKNKETDKEVKIACIKYFSKIDFYKCKDILIELLQDENWEIRAISANALKQYRYKDVIIALQESVKDEVWYVRQNSANSLYSLVNEKDDLKSIINGNDRYASDSIMSVFSEENINEYSIDIKEECVVNMI</sequence>
<dbReference type="Pfam" id="PF13646">
    <property type="entry name" value="HEAT_2"/>
    <property type="match status" value="1"/>
</dbReference>
<proteinExistence type="predicted"/>
<protein>
    <submittedName>
        <fullName evidence="1">HEAT repeat domain-containing protein</fullName>
    </submittedName>
</protein>
<comment type="caution">
    <text evidence="1">The sequence shown here is derived from an EMBL/GenBank/DDBJ whole genome shotgun (WGS) entry which is preliminary data.</text>
</comment>
<dbReference type="AlphaFoldDB" id="A0A9X2M9B6"/>
<dbReference type="Gene3D" id="1.25.10.10">
    <property type="entry name" value="Leucine-rich Repeat Variant"/>
    <property type="match status" value="1"/>
</dbReference>
<reference evidence="1" key="1">
    <citation type="submission" date="2022-07" db="EMBL/GenBank/DDBJ databases">
        <title>Enhanced cultured diversity of the mouse gut microbiota enables custom-made synthetic communities.</title>
        <authorList>
            <person name="Afrizal A."/>
        </authorList>
    </citation>
    <scope>NUCLEOTIDE SEQUENCE</scope>
    <source>
        <strain evidence="1">DSM 29186</strain>
    </source>
</reference>
<evidence type="ECO:0000313" key="2">
    <source>
        <dbReference type="Proteomes" id="UP001140817"/>
    </source>
</evidence>
<dbReference type="SUPFAM" id="SSF48371">
    <property type="entry name" value="ARM repeat"/>
    <property type="match status" value="1"/>
</dbReference>
<gene>
    <name evidence="1" type="ORF">NSA58_03045</name>
</gene>
<evidence type="ECO:0000313" key="1">
    <source>
        <dbReference type="EMBL" id="MCR1821755.1"/>
    </source>
</evidence>
<dbReference type="EMBL" id="JANKBY010000019">
    <property type="protein sequence ID" value="MCR1821755.1"/>
    <property type="molecule type" value="Genomic_DNA"/>
</dbReference>
<dbReference type="Proteomes" id="UP001140817">
    <property type="component" value="Unassembled WGS sequence"/>
</dbReference>
<accession>A0A9X2M9B6</accession>
<name>A0A9X2M9B6_9FIRM</name>